<dbReference type="OrthoDB" id="10065302at2759"/>
<proteinExistence type="predicted"/>
<dbReference type="GO" id="GO:0016941">
    <property type="term" value="F:natriuretic peptide receptor activity"/>
    <property type="evidence" value="ECO:0007669"/>
    <property type="project" value="TreeGrafter"/>
</dbReference>
<dbReference type="PANTHER" id="PTHR44755:SF11">
    <property type="entry name" value="ATRIAL NATRIURETIC PEPTIDE RECEPTOR 3 ISOFORM X1"/>
    <property type="match status" value="1"/>
</dbReference>
<dbReference type="PRINTS" id="PR00255">
    <property type="entry name" value="NATPEPTIDER"/>
</dbReference>
<evidence type="ECO:0000313" key="10">
    <source>
        <dbReference type="EMBL" id="KAJ8263067.1"/>
    </source>
</evidence>
<evidence type="ECO:0000256" key="2">
    <source>
        <dbReference type="ARBA" id="ARBA00022692"/>
    </source>
</evidence>
<keyword evidence="7" id="KW-0325">Glycoprotein</keyword>
<evidence type="ECO:0000256" key="7">
    <source>
        <dbReference type="ARBA" id="ARBA00023180"/>
    </source>
</evidence>
<dbReference type="GO" id="GO:0017046">
    <property type="term" value="F:peptide hormone binding"/>
    <property type="evidence" value="ECO:0007669"/>
    <property type="project" value="TreeGrafter"/>
</dbReference>
<feature type="transmembrane region" description="Helical" evidence="8">
    <location>
        <begin position="38"/>
        <end position="57"/>
    </location>
</feature>
<keyword evidence="5 8" id="KW-0472">Membrane</keyword>
<dbReference type="EMBL" id="JAFJMO010000011">
    <property type="protein sequence ID" value="KAJ8263067.1"/>
    <property type="molecule type" value="Genomic_DNA"/>
</dbReference>
<comment type="caution">
    <text evidence="10">The sequence shown here is derived from an EMBL/GenBank/DDBJ whole genome shotgun (WGS) entry which is preliminary data.</text>
</comment>
<dbReference type="Proteomes" id="UP001152803">
    <property type="component" value="Unassembled WGS sequence"/>
</dbReference>
<keyword evidence="3" id="KW-0732">Signal</keyword>
<feature type="transmembrane region" description="Helical" evidence="8">
    <location>
        <begin position="481"/>
        <end position="506"/>
    </location>
</feature>
<dbReference type="CDD" id="cd12841">
    <property type="entry name" value="TM_EphA1"/>
    <property type="match status" value="1"/>
</dbReference>
<keyword evidence="11" id="KW-1185">Reference proteome</keyword>
<gene>
    <name evidence="10" type="ORF">COCON_G00155240</name>
</gene>
<dbReference type="AlphaFoldDB" id="A0A9Q1D8Y8"/>
<protein>
    <recommendedName>
        <fullName evidence="9">Receptor ligand binding region domain-containing protein</fullName>
    </recommendedName>
</protein>
<evidence type="ECO:0000313" key="11">
    <source>
        <dbReference type="Proteomes" id="UP001152803"/>
    </source>
</evidence>
<feature type="domain" description="Receptor ligand binding region" evidence="9">
    <location>
        <begin position="88"/>
        <end position="430"/>
    </location>
</feature>
<dbReference type="PROSITE" id="PS00458">
    <property type="entry name" value="ANF_RECEPTORS"/>
    <property type="match status" value="1"/>
</dbReference>
<dbReference type="GO" id="GO:0016020">
    <property type="term" value="C:membrane"/>
    <property type="evidence" value="ECO:0007669"/>
    <property type="project" value="UniProtKB-SubCell"/>
</dbReference>
<evidence type="ECO:0000256" key="5">
    <source>
        <dbReference type="ARBA" id="ARBA00023136"/>
    </source>
</evidence>
<keyword evidence="6" id="KW-0675">Receptor</keyword>
<dbReference type="InterPro" id="IPR052612">
    <property type="entry name" value="ANP_Clearance_Receptor"/>
</dbReference>
<keyword evidence="4 8" id="KW-1133">Transmembrane helix</keyword>
<dbReference type="PANTHER" id="PTHR44755">
    <property type="entry name" value="NATRIURETIC PEPTIDE RECEPTOR 3-RELATED"/>
    <property type="match status" value="1"/>
</dbReference>
<evidence type="ECO:0000256" key="3">
    <source>
        <dbReference type="ARBA" id="ARBA00022729"/>
    </source>
</evidence>
<dbReference type="InterPro" id="IPR028082">
    <property type="entry name" value="Peripla_BP_I"/>
</dbReference>
<dbReference type="InterPro" id="IPR001170">
    <property type="entry name" value="ANPR/GUC"/>
</dbReference>
<dbReference type="SUPFAM" id="SSF53822">
    <property type="entry name" value="Periplasmic binding protein-like I"/>
    <property type="match status" value="1"/>
</dbReference>
<sequence length="543" mass="61691">MQCLMKVIKLENRQRYITKVYILKIYTYLYSYLIKGDLLGVNMSYLLSYCMYVWLILLPVRTSALNEEIEVLVLLPKNNTYIFSIPRVRPAIEYARTRLSGDLYPGLNFTVHYENSDCGNEALFSLVNRSCMKKPDLILGPVCEYAAAPVIRMASHWNIPVISAGALATGFSQKDKEYSHLTRIAPSYLKMAETFSALFEHFGWNRVLLIYEDDSEERNCYFTVEGVHSSLHVEGYKVDHIVIHKDHSVETDEIIKDIYKTEVVVMCAGADTVRDIMLAAHRRRLTNGSYIFFNIELFNSSSYGNGSWRRGDKYDSEARLAYSALNVVTLMRTVKAEFETFTAEVKKSIQRAGIGADNANVNMFMEGFHDALLLYALALHEVVKSGSSKKNGAQITQSMWNRSFEGIAGQVSIDENGDRNGDFSVLTMTDTQTGTYEAVFNYFGVNQSLEMMPRITMEHFTLRERHWTPGPEQPDQSSGGLGVSAVTGIIVGALLGTALLMAFYFFRKNYRITIERRTQREECDIGKHRQLREDSIRSNFSAA</sequence>
<evidence type="ECO:0000256" key="8">
    <source>
        <dbReference type="SAM" id="Phobius"/>
    </source>
</evidence>
<organism evidence="10 11">
    <name type="scientific">Conger conger</name>
    <name type="common">Conger eel</name>
    <name type="synonym">Muraena conger</name>
    <dbReference type="NCBI Taxonomy" id="82655"/>
    <lineage>
        <taxon>Eukaryota</taxon>
        <taxon>Metazoa</taxon>
        <taxon>Chordata</taxon>
        <taxon>Craniata</taxon>
        <taxon>Vertebrata</taxon>
        <taxon>Euteleostomi</taxon>
        <taxon>Actinopterygii</taxon>
        <taxon>Neopterygii</taxon>
        <taxon>Teleostei</taxon>
        <taxon>Anguilliformes</taxon>
        <taxon>Congridae</taxon>
        <taxon>Conger</taxon>
    </lineage>
</organism>
<reference evidence="10" key="1">
    <citation type="journal article" date="2023" name="Science">
        <title>Genome structures resolve the early diversification of teleost fishes.</title>
        <authorList>
            <person name="Parey E."/>
            <person name="Louis A."/>
            <person name="Montfort J."/>
            <person name="Bouchez O."/>
            <person name="Roques C."/>
            <person name="Iampietro C."/>
            <person name="Lluch J."/>
            <person name="Castinel A."/>
            <person name="Donnadieu C."/>
            <person name="Desvignes T."/>
            <person name="Floi Bucao C."/>
            <person name="Jouanno E."/>
            <person name="Wen M."/>
            <person name="Mejri S."/>
            <person name="Dirks R."/>
            <person name="Jansen H."/>
            <person name="Henkel C."/>
            <person name="Chen W.J."/>
            <person name="Zahm M."/>
            <person name="Cabau C."/>
            <person name="Klopp C."/>
            <person name="Thompson A.W."/>
            <person name="Robinson-Rechavi M."/>
            <person name="Braasch I."/>
            <person name="Lecointre G."/>
            <person name="Bobe J."/>
            <person name="Postlethwait J.H."/>
            <person name="Berthelot C."/>
            <person name="Roest Crollius H."/>
            <person name="Guiguen Y."/>
        </authorList>
    </citation>
    <scope>NUCLEOTIDE SEQUENCE</scope>
    <source>
        <strain evidence="10">Concon-B</strain>
    </source>
</reference>
<keyword evidence="2 8" id="KW-0812">Transmembrane</keyword>
<evidence type="ECO:0000256" key="1">
    <source>
        <dbReference type="ARBA" id="ARBA00004479"/>
    </source>
</evidence>
<dbReference type="GO" id="GO:0007165">
    <property type="term" value="P:signal transduction"/>
    <property type="evidence" value="ECO:0007669"/>
    <property type="project" value="TreeGrafter"/>
</dbReference>
<dbReference type="InterPro" id="IPR001828">
    <property type="entry name" value="ANF_lig-bd_rcpt"/>
</dbReference>
<dbReference type="Gene3D" id="3.40.50.2300">
    <property type="match status" value="2"/>
</dbReference>
<evidence type="ECO:0000256" key="6">
    <source>
        <dbReference type="ARBA" id="ARBA00023170"/>
    </source>
</evidence>
<dbReference type="Pfam" id="PF01094">
    <property type="entry name" value="ANF_receptor"/>
    <property type="match status" value="1"/>
</dbReference>
<comment type="subcellular location">
    <subcellularLocation>
        <location evidence="1">Membrane</location>
        <topology evidence="1">Single-pass type I membrane protein</topology>
    </subcellularLocation>
</comment>
<dbReference type="FunFam" id="3.40.50.2300:FF:000147">
    <property type="entry name" value="Atrial natriuretic peptide receptor 3"/>
    <property type="match status" value="1"/>
</dbReference>
<name>A0A9Q1D8Y8_CONCO</name>
<evidence type="ECO:0000256" key="4">
    <source>
        <dbReference type="ARBA" id="ARBA00022989"/>
    </source>
</evidence>
<accession>A0A9Q1D8Y8</accession>
<evidence type="ECO:0000259" key="9">
    <source>
        <dbReference type="Pfam" id="PF01094"/>
    </source>
</evidence>